<reference evidence="1 2" key="1">
    <citation type="journal article" date="2019" name="Nat. Microbiol.">
        <title>Mediterranean grassland soil C-N compound turnover is dependent on rainfall and depth, and is mediated by genomically divergent microorganisms.</title>
        <authorList>
            <person name="Diamond S."/>
            <person name="Andeer P.F."/>
            <person name="Li Z."/>
            <person name="Crits-Christoph A."/>
            <person name="Burstein D."/>
            <person name="Anantharaman K."/>
            <person name="Lane K.R."/>
            <person name="Thomas B.C."/>
            <person name="Pan C."/>
            <person name="Northen T.R."/>
            <person name="Banfield J.F."/>
        </authorList>
    </citation>
    <scope>NUCLEOTIDE SEQUENCE [LARGE SCALE GENOMIC DNA]</scope>
    <source>
        <strain evidence="1">WS_11</strain>
    </source>
</reference>
<dbReference type="Proteomes" id="UP000319771">
    <property type="component" value="Unassembled WGS sequence"/>
</dbReference>
<evidence type="ECO:0000313" key="1">
    <source>
        <dbReference type="EMBL" id="TMQ74278.1"/>
    </source>
</evidence>
<protein>
    <submittedName>
        <fullName evidence="1">Uncharacterized protein</fullName>
    </submittedName>
</protein>
<accession>A0A538UEF7</accession>
<comment type="caution">
    <text evidence="1">The sequence shown here is derived from an EMBL/GenBank/DDBJ whole genome shotgun (WGS) entry which is preliminary data.</text>
</comment>
<evidence type="ECO:0000313" key="2">
    <source>
        <dbReference type="Proteomes" id="UP000319771"/>
    </source>
</evidence>
<sequence length="177" mass="20350">MTRVVAGASDSVSVIPGSPDALYLYRFRQVDPASDRFVFQDREVSFYFKPTPDALHFQVENRQNRPLWIVWDKSSFTDANGANGKLAHSTTRWVDRFKPQPDTQVPGLGRYSDYVLPLDYLLDPAGSDEQLHRPLFPEDQTAPQYADKYFSVDLVMTVEERPVTYPFRFRVASVIPR</sequence>
<organism evidence="1 2">
    <name type="scientific">Eiseniibacteriota bacterium</name>
    <dbReference type="NCBI Taxonomy" id="2212470"/>
    <lineage>
        <taxon>Bacteria</taxon>
        <taxon>Candidatus Eiseniibacteriota</taxon>
    </lineage>
</organism>
<dbReference type="EMBL" id="VBPB01000004">
    <property type="protein sequence ID" value="TMQ74278.1"/>
    <property type="molecule type" value="Genomic_DNA"/>
</dbReference>
<gene>
    <name evidence="1" type="ORF">E6K81_00390</name>
</gene>
<dbReference type="AlphaFoldDB" id="A0A538UEF7"/>
<name>A0A538UEF7_UNCEI</name>
<proteinExistence type="predicted"/>